<sequence length="167" mass="18115">MLASSLYISYPVLWLNVQQRHWRSVMANAAAAGGGGAMPQKESNKTKLILECRNALKADHAPIYIVFGMIMVAVSIGAHTAKQQLAYSPAVKVSKKKRESVPEVDQPQAMVGSSDKFINKSFLRKVGHIQDPASRTLPDPTRPDPFTCSRDVETLQSVGVSRGGGSH</sequence>
<name>A0AA88R1Q7_9ASTE</name>
<dbReference type="AlphaFoldDB" id="A0AA88R1Q7"/>
<proteinExistence type="predicted"/>
<protein>
    <submittedName>
        <fullName evidence="2">Uncharacterized protein</fullName>
    </submittedName>
</protein>
<feature type="region of interest" description="Disordered" evidence="1">
    <location>
        <begin position="129"/>
        <end position="167"/>
    </location>
</feature>
<reference evidence="2" key="1">
    <citation type="submission" date="2022-12" db="EMBL/GenBank/DDBJ databases">
        <title>Draft genome assemblies for two species of Escallonia (Escalloniales).</title>
        <authorList>
            <person name="Chanderbali A."/>
            <person name="Dervinis C."/>
            <person name="Anghel I."/>
            <person name="Soltis D."/>
            <person name="Soltis P."/>
            <person name="Zapata F."/>
        </authorList>
    </citation>
    <scope>NUCLEOTIDE SEQUENCE</scope>
    <source>
        <strain evidence="2">UCBG92.1500</strain>
        <tissue evidence="2">Leaf</tissue>
    </source>
</reference>
<evidence type="ECO:0000313" key="3">
    <source>
        <dbReference type="Proteomes" id="UP001187471"/>
    </source>
</evidence>
<evidence type="ECO:0000313" key="2">
    <source>
        <dbReference type="EMBL" id="KAK2973820.1"/>
    </source>
</evidence>
<keyword evidence="3" id="KW-1185">Reference proteome</keyword>
<dbReference type="EMBL" id="JAVXUO010002367">
    <property type="protein sequence ID" value="KAK2973820.1"/>
    <property type="molecule type" value="Genomic_DNA"/>
</dbReference>
<accession>A0AA88R1Q7</accession>
<organism evidence="2 3">
    <name type="scientific">Escallonia rubra</name>
    <dbReference type="NCBI Taxonomy" id="112253"/>
    <lineage>
        <taxon>Eukaryota</taxon>
        <taxon>Viridiplantae</taxon>
        <taxon>Streptophyta</taxon>
        <taxon>Embryophyta</taxon>
        <taxon>Tracheophyta</taxon>
        <taxon>Spermatophyta</taxon>
        <taxon>Magnoliopsida</taxon>
        <taxon>eudicotyledons</taxon>
        <taxon>Gunneridae</taxon>
        <taxon>Pentapetalae</taxon>
        <taxon>asterids</taxon>
        <taxon>campanulids</taxon>
        <taxon>Escalloniales</taxon>
        <taxon>Escalloniaceae</taxon>
        <taxon>Escallonia</taxon>
    </lineage>
</organism>
<dbReference type="Proteomes" id="UP001187471">
    <property type="component" value="Unassembled WGS sequence"/>
</dbReference>
<dbReference type="PANTHER" id="PTHR33919:SF9">
    <property type="entry name" value="RIBOSOME BIOGENESIS NEP1-LIKE PROTEIN"/>
    <property type="match status" value="1"/>
</dbReference>
<evidence type="ECO:0000256" key="1">
    <source>
        <dbReference type="SAM" id="MobiDB-lite"/>
    </source>
</evidence>
<comment type="caution">
    <text evidence="2">The sequence shown here is derived from an EMBL/GenBank/DDBJ whole genome shotgun (WGS) entry which is preliminary data.</text>
</comment>
<gene>
    <name evidence="2" type="ORF">RJ640_011748</name>
</gene>
<dbReference type="PANTHER" id="PTHR33919">
    <property type="entry name" value="OS09G0127700 PROTEIN"/>
    <property type="match status" value="1"/>
</dbReference>